<evidence type="ECO:0000259" key="6">
    <source>
        <dbReference type="Pfam" id="PF17875"/>
    </source>
</evidence>
<evidence type="ECO:0000256" key="3">
    <source>
        <dbReference type="ARBA" id="ARBA00023163"/>
    </source>
</evidence>
<organism evidence="7 8">
    <name type="scientific">Sphagnurus paluster</name>
    <dbReference type="NCBI Taxonomy" id="117069"/>
    <lineage>
        <taxon>Eukaryota</taxon>
        <taxon>Fungi</taxon>
        <taxon>Dikarya</taxon>
        <taxon>Basidiomycota</taxon>
        <taxon>Agaricomycotina</taxon>
        <taxon>Agaricomycetes</taxon>
        <taxon>Agaricomycetidae</taxon>
        <taxon>Agaricales</taxon>
        <taxon>Tricholomatineae</taxon>
        <taxon>Lyophyllaceae</taxon>
        <taxon>Sphagnurus</taxon>
    </lineage>
</organism>
<dbReference type="OrthoDB" id="10250504at2759"/>
<dbReference type="InterPro" id="IPR041178">
    <property type="entry name" value="RPA43_OB"/>
</dbReference>
<dbReference type="Gene3D" id="3.30.1490.120">
    <property type="entry name" value="RNA polymerase Rpb7-like, N-terminal domain"/>
    <property type="match status" value="1"/>
</dbReference>
<reference evidence="7" key="1">
    <citation type="submission" date="2021-02" db="EMBL/GenBank/DDBJ databases">
        <authorList>
            <person name="Nieuwenhuis M."/>
            <person name="Van De Peppel L.J.J."/>
        </authorList>
    </citation>
    <scope>NUCLEOTIDE SEQUENCE</scope>
    <source>
        <strain evidence="7">D49</strain>
    </source>
</reference>
<feature type="compositionally biased region" description="Basic residues" evidence="5">
    <location>
        <begin position="23"/>
        <end position="38"/>
    </location>
</feature>
<dbReference type="InterPro" id="IPR041901">
    <property type="entry name" value="RNAP_I_Rpa43_N"/>
</dbReference>
<dbReference type="GO" id="GO:0005736">
    <property type="term" value="C:RNA polymerase I complex"/>
    <property type="evidence" value="ECO:0007669"/>
    <property type="project" value="TreeGrafter"/>
</dbReference>
<feature type="compositionally biased region" description="Basic and acidic residues" evidence="5">
    <location>
        <begin position="263"/>
        <end position="274"/>
    </location>
</feature>
<dbReference type="CDD" id="cd04328">
    <property type="entry name" value="RNAP_I_Rpa43_N"/>
    <property type="match status" value="1"/>
</dbReference>
<feature type="region of interest" description="Disordered" evidence="5">
    <location>
        <begin position="1"/>
        <end position="40"/>
    </location>
</feature>
<dbReference type="PANTHER" id="PTHR12709:SF5">
    <property type="entry name" value="DNA-DIRECTED RNA POLYMERASE I SUBUNIT RPA43"/>
    <property type="match status" value="1"/>
</dbReference>
<protein>
    <recommendedName>
        <fullName evidence="6">RPA43 OB domain-containing protein</fullName>
    </recommendedName>
</protein>
<feature type="domain" description="RPA43 OB" evidence="6">
    <location>
        <begin position="122"/>
        <end position="238"/>
    </location>
</feature>
<evidence type="ECO:0000256" key="2">
    <source>
        <dbReference type="ARBA" id="ARBA00022478"/>
    </source>
</evidence>
<feature type="compositionally biased region" description="Polar residues" evidence="5">
    <location>
        <begin position="12"/>
        <end position="22"/>
    </location>
</feature>
<evidence type="ECO:0000313" key="7">
    <source>
        <dbReference type="EMBL" id="KAG5650673.1"/>
    </source>
</evidence>
<dbReference type="EMBL" id="JABCKI010000389">
    <property type="protein sequence ID" value="KAG5650673.1"/>
    <property type="molecule type" value="Genomic_DNA"/>
</dbReference>
<reference evidence="7" key="2">
    <citation type="submission" date="2021-10" db="EMBL/GenBank/DDBJ databases">
        <title>Phylogenomics reveals ancestral predisposition of the termite-cultivated fungus Termitomyces towards a domesticated lifestyle.</title>
        <authorList>
            <person name="Auxier B."/>
            <person name="Grum-Grzhimaylo A."/>
            <person name="Cardenas M.E."/>
            <person name="Lodge J.D."/>
            <person name="Laessoe T."/>
            <person name="Pedersen O."/>
            <person name="Smith M.E."/>
            <person name="Kuyper T.W."/>
            <person name="Franco-Molano E.A."/>
            <person name="Baroni T.J."/>
            <person name="Aanen D.K."/>
        </authorList>
    </citation>
    <scope>NUCLEOTIDE SEQUENCE</scope>
    <source>
        <strain evidence="7">D49</strain>
    </source>
</reference>
<feature type="compositionally biased region" description="Acidic residues" evidence="5">
    <location>
        <begin position="275"/>
        <end position="284"/>
    </location>
</feature>
<evidence type="ECO:0000256" key="1">
    <source>
        <dbReference type="ARBA" id="ARBA00004123"/>
    </source>
</evidence>
<feature type="region of interest" description="Disordered" evidence="5">
    <location>
        <begin position="241"/>
        <end position="341"/>
    </location>
</feature>
<name>A0A9P7GLE6_9AGAR</name>
<comment type="subcellular location">
    <subcellularLocation>
        <location evidence="1">Nucleus</location>
    </subcellularLocation>
</comment>
<evidence type="ECO:0000313" key="8">
    <source>
        <dbReference type="Proteomes" id="UP000717328"/>
    </source>
</evidence>
<dbReference type="GO" id="GO:0006352">
    <property type="term" value="P:DNA-templated transcription initiation"/>
    <property type="evidence" value="ECO:0007669"/>
    <property type="project" value="InterPro"/>
</dbReference>
<keyword evidence="2" id="KW-0240">DNA-directed RNA polymerase</keyword>
<accession>A0A9P7GLE6</accession>
<dbReference type="Proteomes" id="UP000717328">
    <property type="component" value="Unassembled WGS sequence"/>
</dbReference>
<gene>
    <name evidence="7" type="ORF">H0H81_011408</name>
</gene>
<feature type="compositionally biased region" description="Basic and acidic residues" evidence="5">
    <location>
        <begin position="302"/>
        <end position="317"/>
    </location>
</feature>
<sequence>MPESHHKKRKQSTATADVSITTKKSKMEKRDKKVKGKSQARDSEFHVVKTSLVVSIAPVFAGNPHAGVEEMLDSMVMRYIPALAGVVLSHSNLRFLENTATIQTDCPFLVCKIEFDATVWSPRVGMKLVGKVNLCSPDHVSLLLHRTFNVSIPRHHIPRDEWEFEYGPAENDPEFGPDSQNEIGVDETEKTEKDEGDGGGKWVHHLTHTKLGGEEGFLEFTVIGLIVANEMLSLLGSIQSDPFSSEHKPESGAKTSPTESEIEVEHDIEPRDTSNEEDDLESDEDTFKTLGKMTDKAAAAEVARRAATEAALAEREKEKKRKRKAQKGKEKGDAKKKRTKP</sequence>
<dbReference type="PANTHER" id="PTHR12709">
    <property type="entry name" value="DNA-DIRECTED RNA POLYMERASE II, III"/>
    <property type="match status" value="1"/>
</dbReference>
<proteinExistence type="predicted"/>
<dbReference type="Pfam" id="PF17875">
    <property type="entry name" value="RPA43_OB"/>
    <property type="match status" value="1"/>
</dbReference>
<dbReference type="Gene3D" id="2.40.50.1060">
    <property type="match status" value="1"/>
</dbReference>
<keyword evidence="3" id="KW-0804">Transcription</keyword>
<dbReference type="InterPro" id="IPR036898">
    <property type="entry name" value="RNA_pol_Rpb7-like_N_sf"/>
</dbReference>
<keyword evidence="4" id="KW-0539">Nucleus</keyword>
<dbReference type="GO" id="GO:0006362">
    <property type="term" value="P:transcription elongation by RNA polymerase I"/>
    <property type="evidence" value="ECO:0007669"/>
    <property type="project" value="TreeGrafter"/>
</dbReference>
<evidence type="ECO:0000256" key="5">
    <source>
        <dbReference type="SAM" id="MobiDB-lite"/>
    </source>
</evidence>
<dbReference type="InterPro" id="IPR045113">
    <property type="entry name" value="Rpb7-like"/>
</dbReference>
<keyword evidence="8" id="KW-1185">Reference proteome</keyword>
<evidence type="ECO:0000256" key="4">
    <source>
        <dbReference type="ARBA" id="ARBA00023242"/>
    </source>
</evidence>
<feature type="compositionally biased region" description="Basic residues" evidence="5">
    <location>
        <begin position="1"/>
        <end position="11"/>
    </location>
</feature>
<dbReference type="AlphaFoldDB" id="A0A9P7GLE6"/>
<comment type="caution">
    <text evidence="7">The sequence shown here is derived from an EMBL/GenBank/DDBJ whole genome shotgun (WGS) entry which is preliminary data.</text>
</comment>